<dbReference type="Pfam" id="PF04043">
    <property type="entry name" value="PMEI"/>
    <property type="match status" value="1"/>
</dbReference>
<dbReference type="InParanoid" id="A0A2R6PM01"/>
<dbReference type="SUPFAM" id="SSF101148">
    <property type="entry name" value="Plant invertase/pectin methylesterase inhibitor"/>
    <property type="match status" value="1"/>
</dbReference>
<organism evidence="12 13">
    <name type="scientific">Actinidia chinensis var. chinensis</name>
    <name type="common">Chinese soft-hair kiwi</name>
    <dbReference type="NCBI Taxonomy" id="1590841"/>
    <lineage>
        <taxon>Eukaryota</taxon>
        <taxon>Viridiplantae</taxon>
        <taxon>Streptophyta</taxon>
        <taxon>Embryophyta</taxon>
        <taxon>Tracheophyta</taxon>
        <taxon>Spermatophyta</taxon>
        <taxon>Magnoliopsida</taxon>
        <taxon>eudicotyledons</taxon>
        <taxon>Gunneridae</taxon>
        <taxon>Pentapetalae</taxon>
        <taxon>asterids</taxon>
        <taxon>Ericales</taxon>
        <taxon>Actinidiaceae</taxon>
        <taxon>Actinidia</taxon>
    </lineage>
</organism>
<dbReference type="Pfam" id="PF01095">
    <property type="entry name" value="Pectinesterase"/>
    <property type="match status" value="1"/>
</dbReference>
<dbReference type="GO" id="GO:0004857">
    <property type="term" value="F:enzyme inhibitor activity"/>
    <property type="evidence" value="ECO:0007669"/>
    <property type="project" value="InterPro"/>
</dbReference>
<feature type="signal peptide" evidence="10">
    <location>
        <begin position="1"/>
        <end position="24"/>
    </location>
</feature>
<sequence length="519" mass="58567">MMIKLGLFVLHIITFSSFLFSIKSSSNSGDINWWCNKTPFPEPCKYYLGEQVMDTSPIQKYDFLHLLIQVAMEESLDALNYIKWLGQKCRNKRQKAAWTDCFKLYESTIFQLNQTLDNSTKYTDFDVQTWLSSALTNLDTCHNGFIEIGITKNIFPLVFNNVSLLISNCLAINNATADQQAYQDGFPSWVPSGDQRLLQSERQKPDLVVSQNGSGDFRTIKEALHASVNRTHCGRFIIHVRKGIYHECIDVSLNMKNIMLVGDGWRSTIVTGNRSNGGGFSTFDSATVSVVGDGFIARGITFRNTAGPKNGQAVSLISRSDRSVFYRCSFEGYQDTLCVHSQRQFYTKCHVFGTVDFIFGNAAVVFQNCYIHGRRPLHGNQIVITAQSRSDPNQNTGISIHRCSVTPAEDQNPMIRPFVAYLGRPWRDYARVVYLRSYLDGFVPPEGWSQWGGRKENLGTLYYGEYGNYGPGSSTNGRVKWRGYHDIVNKTEAEKFSVAKLIGGESWLPDAGVPFRLDL</sequence>
<evidence type="ECO:0000256" key="1">
    <source>
        <dbReference type="ARBA" id="ARBA00005184"/>
    </source>
</evidence>
<comment type="catalytic activity">
    <reaction evidence="8 10">
        <text>[(1-&gt;4)-alpha-D-galacturonosyl methyl ester](n) + n H2O = [(1-&gt;4)-alpha-D-galacturonosyl](n) + n methanol + n H(+)</text>
        <dbReference type="Rhea" id="RHEA:22380"/>
        <dbReference type="Rhea" id="RHEA-COMP:14570"/>
        <dbReference type="Rhea" id="RHEA-COMP:14573"/>
        <dbReference type="ChEBI" id="CHEBI:15377"/>
        <dbReference type="ChEBI" id="CHEBI:15378"/>
        <dbReference type="ChEBI" id="CHEBI:17790"/>
        <dbReference type="ChEBI" id="CHEBI:140522"/>
        <dbReference type="ChEBI" id="CHEBI:140523"/>
        <dbReference type="EC" id="3.1.1.11"/>
    </reaction>
</comment>
<gene>
    <name evidence="12" type="ORF">CEY00_Acc27958</name>
</gene>
<evidence type="ECO:0000256" key="7">
    <source>
        <dbReference type="ARBA" id="ARBA00023316"/>
    </source>
</evidence>
<dbReference type="InterPro" id="IPR012334">
    <property type="entry name" value="Pectin_lyas_fold"/>
</dbReference>
<comment type="pathway">
    <text evidence="1 10">Glycan metabolism; pectin degradation; 2-dehydro-3-deoxy-D-gluconate from pectin: step 1/5.</text>
</comment>
<evidence type="ECO:0000256" key="6">
    <source>
        <dbReference type="ARBA" id="ARBA00023085"/>
    </source>
</evidence>
<dbReference type="EMBL" id="NKQK01000024">
    <property type="protein sequence ID" value="PSR93346.1"/>
    <property type="molecule type" value="Genomic_DNA"/>
</dbReference>
<protein>
    <recommendedName>
        <fullName evidence="4 10">Pectinesterase</fullName>
        <ecNumber evidence="4 10">3.1.1.11</ecNumber>
    </recommendedName>
</protein>
<dbReference type="OMA" id="YESTIFQ"/>
<dbReference type="GO" id="GO:0030599">
    <property type="term" value="F:pectinesterase activity"/>
    <property type="evidence" value="ECO:0007669"/>
    <property type="project" value="UniProtKB-UniRule"/>
</dbReference>
<dbReference type="InterPro" id="IPR006501">
    <property type="entry name" value="Pectinesterase_inhib_dom"/>
</dbReference>
<keyword evidence="7" id="KW-0961">Cell wall biogenesis/degradation</keyword>
<comment type="caution">
    <text evidence="12">The sequence shown here is derived from an EMBL/GenBank/DDBJ whole genome shotgun (WGS) entry which is preliminary data.</text>
</comment>
<dbReference type="InterPro" id="IPR011050">
    <property type="entry name" value="Pectin_lyase_fold/virulence"/>
</dbReference>
<evidence type="ECO:0000313" key="13">
    <source>
        <dbReference type="Proteomes" id="UP000241394"/>
    </source>
</evidence>
<comment type="similarity">
    <text evidence="3">In the C-terminal section; belongs to the pectinesterase family.</text>
</comment>
<dbReference type="Gene3D" id="2.160.20.10">
    <property type="entry name" value="Single-stranded right-handed beta-helix, Pectin lyase-like"/>
    <property type="match status" value="1"/>
</dbReference>
<feature type="domain" description="Pectinesterase inhibitor" evidence="11">
    <location>
        <begin position="26"/>
        <end position="172"/>
    </location>
</feature>
<dbReference type="SUPFAM" id="SSF51126">
    <property type="entry name" value="Pectin lyase-like"/>
    <property type="match status" value="1"/>
</dbReference>
<dbReference type="SMART" id="SM00856">
    <property type="entry name" value="PMEI"/>
    <property type="match status" value="1"/>
</dbReference>
<evidence type="ECO:0000256" key="10">
    <source>
        <dbReference type="RuleBase" id="RU000589"/>
    </source>
</evidence>
<dbReference type="OrthoDB" id="1546079at2759"/>
<keyword evidence="10" id="KW-0732">Signal</keyword>
<accession>A0A2R6PM01</accession>
<evidence type="ECO:0000256" key="5">
    <source>
        <dbReference type="ARBA" id="ARBA00022801"/>
    </source>
</evidence>
<feature type="chain" id="PRO_5015211422" description="Pectinesterase" evidence="10">
    <location>
        <begin position="25"/>
        <end position="519"/>
    </location>
</feature>
<dbReference type="AlphaFoldDB" id="A0A2R6PM01"/>
<dbReference type="Proteomes" id="UP000241394">
    <property type="component" value="Chromosome LG24"/>
</dbReference>
<evidence type="ECO:0000256" key="9">
    <source>
        <dbReference type="PROSITE-ProRule" id="PRU10040"/>
    </source>
</evidence>
<dbReference type="InterPro" id="IPR035513">
    <property type="entry name" value="Invertase/methylesterase_inhib"/>
</dbReference>
<evidence type="ECO:0000256" key="2">
    <source>
        <dbReference type="ARBA" id="ARBA00006027"/>
    </source>
</evidence>
<reference evidence="13" key="2">
    <citation type="journal article" date="2018" name="BMC Genomics">
        <title>A manually annotated Actinidia chinensis var. chinensis (kiwifruit) genome highlights the challenges associated with draft genomes and gene prediction in plants.</title>
        <authorList>
            <person name="Pilkington S.M."/>
            <person name="Crowhurst R."/>
            <person name="Hilario E."/>
            <person name="Nardozza S."/>
            <person name="Fraser L."/>
            <person name="Peng Y."/>
            <person name="Gunaseelan K."/>
            <person name="Simpson R."/>
            <person name="Tahir J."/>
            <person name="Deroles S.C."/>
            <person name="Templeton K."/>
            <person name="Luo Z."/>
            <person name="Davy M."/>
            <person name="Cheng C."/>
            <person name="McNeilage M."/>
            <person name="Scaglione D."/>
            <person name="Liu Y."/>
            <person name="Zhang Q."/>
            <person name="Datson P."/>
            <person name="De Silva N."/>
            <person name="Gardiner S.E."/>
            <person name="Bassett H."/>
            <person name="Chagne D."/>
            <person name="McCallum J."/>
            <person name="Dzierzon H."/>
            <person name="Deng C."/>
            <person name="Wang Y.Y."/>
            <person name="Barron L."/>
            <person name="Manako K."/>
            <person name="Bowen J."/>
            <person name="Foster T.M."/>
            <person name="Erridge Z.A."/>
            <person name="Tiffin H."/>
            <person name="Waite C.N."/>
            <person name="Davies K.M."/>
            <person name="Grierson E.P."/>
            <person name="Laing W.A."/>
            <person name="Kirk R."/>
            <person name="Chen X."/>
            <person name="Wood M."/>
            <person name="Montefiori M."/>
            <person name="Brummell D.A."/>
            <person name="Schwinn K.E."/>
            <person name="Catanach A."/>
            <person name="Fullerton C."/>
            <person name="Li D."/>
            <person name="Meiyalaghan S."/>
            <person name="Nieuwenhuizen N."/>
            <person name="Read N."/>
            <person name="Prakash R."/>
            <person name="Hunter D."/>
            <person name="Zhang H."/>
            <person name="McKenzie M."/>
            <person name="Knabel M."/>
            <person name="Harris A."/>
            <person name="Allan A.C."/>
            <person name="Gleave A."/>
            <person name="Chen A."/>
            <person name="Janssen B.J."/>
            <person name="Plunkett B."/>
            <person name="Ampomah-Dwamena C."/>
            <person name="Voogd C."/>
            <person name="Leif D."/>
            <person name="Lafferty D."/>
            <person name="Souleyre E.J.F."/>
            <person name="Varkonyi-Gasic E."/>
            <person name="Gambi F."/>
            <person name="Hanley J."/>
            <person name="Yao J.L."/>
            <person name="Cheung J."/>
            <person name="David K.M."/>
            <person name="Warren B."/>
            <person name="Marsh K."/>
            <person name="Snowden K.C."/>
            <person name="Lin-Wang K."/>
            <person name="Brian L."/>
            <person name="Martinez-Sanchez M."/>
            <person name="Wang M."/>
            <person name="Ileperuma N."/>
            <person name="Macnee N."/>
            <person name="Campin R."/>
            <person name="McAtee P."/>
            <person name="Drummond R.S.M."/>
            <person name="Espley R.V."/>
            <person name="Ireland H.S."/>
            <person name="Wu R."/>
            <person name="Atkinson R.G."/>
            <person name="Karunairetnam S."/>
            <person name="Bulley S."/>
            <person name="Chunkath S."/>
            <person name="Hanley Z."/>
            <person name="Storey R."/>
            <person name="Thrimawithana A.H."/>
            <person name="Thomson S."/>
            <person name="David C."/>
            <person name="Testolin R."/>
            <person name="Huang H."/>
            <person name="Hellens R.P."/>
            <person name="Schaffer R.J."/>
        </authorList>
    </citation>
    <scope>NUCLEOTIDE SEQUENCE [LARGE SCALE GENOMIC DNA]</scope>
    <source>
        <strain evidence="13">cv. Red5</strain>
    </source>
</reference>
<dbReference type="UniPathway" id="UPA00545">
    <property type="reaction ID" value="UER00823"/>
</dbReference>
<proteinExistence type="inferred from homology"/>
<dbReference type="GO" id="GO:0042545">
    <property type="term" value="P:cell wall modification"/>
    <property type="evidence" value="ECO:0007669"/>
    <property type="project" value="UniProtKB-UniRule"/>
</dbReference>
<evidence type="ECO:0000256" key="8">
    <source>
        <dbReference type="ARBA" id="ARBA00047928"/>
    </source>
</evidence>
<dbReference type="InterPro" id="IPR000070">
    <property type="entry name" value="Pectinesterase_cat"/>
</dbReference>
<dbReference type="FunFam" id="2.160.20.10:FF:000001">
    <property type="entry name" value="Pectinesterase"/>
    <property type="match status" value="1"/>
</dbReference>
<dbReference type="PROSITE" id="PS00503">
    <property type="entry name" value="PECTINESTERASE_2"/>
    <property type="match status" value="1"/>
</dbReference>
<name>A0A2R6PM01_ACTCC</name>
<keyword evidence="6 10" id="KW-0063">Aspartyl esterase</keyword>
<dbReference type="CDD" id="cd15798">
    <property type="entry name" value="PMEI-like_3"/>
    <property type="match status" value="1"/>
</dbReference>
<dbReference type="NCBIfam" id="TIGR01614">
    <property type="entry name" value="PME_inhib"/>
    <property type="match status" value="1"/>
</dbReference>
<dbReference type="Gramene" id="PSR93346">
    <property type="protein sequence ID" value="PSR93346"/>
    <property type="gene ID" value="CEY00_Acc27958"/>
</dbReference>
<dbReference type="InterPro" id="IPR033131">
    <property type="entry name" value="Pectinesterase_Asp_AS"/>
</dbReference>
<evidence type="ECO:0000313" key="12">
    <source>
        <dbReference type="EMBL" id="PSR93346.1"/>
    </source>
</evidence>
<evidence type="ECO:0000259" key="11">
    <source>
        <dbReference type="SMART" id="SM00856"/>
    </source>
</evidence>
<keyword evidence="13" id="KW-1185">Reference proteome</keyword>
<reference evidence="12 13" key="1">
    <citation type="submission" date="2017-07" db="EMBL/GenBank/DDBJ databases">
        <title>An improved, manually edited Actinidia chinensis var. chinensis (kiwifruit) genome highlights the challenges associated with draft genomes and gene prediction in plants.</title>
        <authorList>
            <person name="Pilkington S."/>
            <person name="Crowhurst R."/>
            <person name="Hilario E."/>
            <person name="Nardozza S."/>
            <person name="Fraser L."/>
            <person name="Peng Y."/>
            <person name="Gunaseelan K."/>
            <person name="Simpson R."/>
            <person name="Tahir J."/>
            <person name="Deroles S."/>
            <person name="Templeton K."/>
            <person name="Luo Z."/>
            <person name="Davy M."/>
            <person name="Cheng C."/>
            <person name="Mcneilage M."/>
            <person name="Scaglione D."/>
            <person name="Liu Y."/>
            <person name="Zhang Q."/>
            <person name="Datson P."/>
            <person name="De Silva N."/>
            <person name="Gardiner S."/>
            <person name="Bassett H."/>
            <person name="Chagne D."/>
            <person name="Mccallum J."/>
            <person name="Dzierzon H."/>
            <person name="Deng C."/>
            <person name="Wang Y.-Y."/>
            <person name="Barron N."/>
            <person name="Manako K."/>
            <person name="Bowen J."/>
            <person name="Foster T."/>
            <person name="Erridge Z."/>
            <person name="Tiffin H."/>
            <person name="Waite C."/>
            <person name="Davies K."/>
            <person name="Grierson E."/>
            <person name="Laing W."/>
            <person name="Kirk R."/>
            <person name="Chen X."/>
            <person name="Wood M."/>
            <person name="Montefiori M."/>
            <person name="Brummell D."/>
            <person name="Schwinn K."/>
            <person name="Catanach A."/>
            <person name="Fullerton C."/>
            <person name="Li D."/>
            <person name="Meiyalaghan S."/>
            <person name="Nieuwenhuizen N."/>
            <person name="Read N."/>
            <person name="Prakash R."/>
            <person name="Hunter D."/>
            <person name="Zhang H."/>
            <person name="Mckenzie M."/>
            <person name="Knabel M."/>
            <person name="Harris A."/>
            <person name="Allan A."/>
            <person name="Chen A."/>
            <person name="Janssen B."/>
            <person name="Plunkett B."/>
            <person name="Dwamena C."/>
            <person name="Voogd C."/>
            <person name="Leif D."/>
            <person name="Lafferty D."/>
            <person name="Souleyre E."/>
            <person name="Varkonyi-Gasic E."/>
            <person name="Gambi F."/>
            <person name="Hanley J."/>
            <person name="Yao J.-L."/>
            <person name="Cheung J."/>
            <person name="David K."/>
            <person name="Warren B."/>
            <person name="Marsh K."/>
            <person name="Snowden K."/>
            <person name="Lin-Wang K."/>
            <person name="Brian L."/>
            <person name="Martinez-Sanchez M."/>
            <person name="Wang M."/>
            <person name="Ileperuma N."/>
            <person name="Macnee N."/>
            <person name="Campin R."/>
            <person name="Mcatee P."/>
            <person name="Drummond R."/>
            <person name="Espley R."/>
            <person name="Ireland H."/>
            <person name="Wu R."/>
            <person name="Atkinson R."/>
            <person name="Karunairetnam S."/>
            <person name="Bulley S."/>
            <person name="Chunkath S."/>
            <person name="Hanley Z."/>
            <person name="Storey R."/>
            <person name="Thrimawithana A."/>
            <person name="Thomson S."/>
            <person name="David C."/>
            <person name="Testolin R."/>
        </authorList>
    </citation>
    <scope>NUCLEOTIDE SEQUENCE [LARGE SCALE GENOMIC DNA]</scope>
    <source>
        <strain evidence="13">cv. Red5</strain>
        <tissue evidence="12">Young leaf</tissue>
    </source>
</reference>
<dbReference type="GO" id="GO:0045490">
    <property type="term" value="P:pectin catabolic process"/>
    <property type="evidence" value="ECO:0007669"/>
    <property type="project" value="UniProtKB-UniRule"/>
</dbReference>
<dbReference type="PANTHER" id="PTHR31707">
    <property type="entry name" value="PECTINESTERASE"/>
    <property type="match status" value="1"/>
</dbReference>
<dbReference type="Gene3D" id="1.20.140.40">
    <property type="entry name" value="Invertase/pectin methylesterase inhibitor family protein"/>
    <property type="match status" value="1"/>
</dbReference>
<dbReference type="STRING" id="1590841.A0A2R6PM01"/>
<comment type="similarity">
    <text evidence="2">In the N-terminal section; belongs to the PMEI family.</text>
</comment>
<evidence type="ECO:0000256" key="3">
    <source>
        <dbReference type="ARBA" id="ARBA00007786"/>
    </source>
</evidence>
<dbReference type="EC" id="3.1.1.11" evidence="4 10"/>
<feature type="active site" evidence="9">
    <location>
        <position position="356"/>
    </location>
</feature>
<evidence type="ECO:0000256" key="4">
    <source>
        <dbReference type="ARBA" id="ARBA00013229"/>
    </source>
</evidence>
<keyword evidence="5 10" id="KW-0378">Hydrolase</keyword>